<sequence>CARPACSSTRSPGSCPTCRCRPPPPRRWRPRPTRFVAAG</sequence>
<evidence type="ECO:0000313" key="2">
    <source>
        <dbReference type="EMBL" id="CAA9389761.1"/>
    </source>
</evidence>
<feature type="region of interest" description="Disordered" evidence="1">
    <location>
        <begin position="1"/>
        <end position="39"/>
    </location>
</feature>
<feature type="non-terminal residue" evidence="2">
    <location>
        <position position="1"/>
    </location>
</feature>
<dbReference type="EMBL" id="CADCUS010000123">
    <property type="protein sequence ID" value="CAA9389761.1"/>
    <property type="molecule type" value="Genomic_DNA"/>
</dbReference>
<feature type="compositionally biased region" description="Low complexity" evidence="1">
    <location>
        <begin position="10"/>
        <end position="20"/>
    </location>
</feature>
<reference evidence="2" key="1">
    <citation type="submission" date="2020-02" db="EMBL/GenBank/DDBJ databases">
        <authorList>
            <person name="Meier V. D."/>
        </authorList>
    </citation>
    <scope>NUCLEOTIDE SEQUENCE</scope>
    <source>
        <strain evidence="2">AVDCRST_MAG66</strain>
    </source>
</reference>
<protein>
    <submittedName>
        <fullName evidence="2">Uncharacterized protein</fullName>
    </submittedName>
</protein>
<dbReference type="AlphaFoldDB" id="A0A6J4NJV7"/>
<feature type="non-terminal residue" evidence="2">
    <location>
        <position position="39"/>
    </location>
</feature>
<proteinExistence type="predicted"/>
<accession>A0A6J4NJV7</accession>
<evidence type="ECO:0000256" key="1">
    <source>
        <dbReference type="SAM" id="MobiDB-lite"/>
    </source>
</evidence>
<name>A0A6J4NJV7_9PSEU</name>
<gene>
    <name evidence="2" type="ORF">AVDCRST_MAG66-813</name>
</gene>
<organism evidence="2">
    <name type="scientific">uncultured Pseudonocardia sp</name>
    <dbReference type="NCBI Taxonomy" id="211455"/>
    <lineage>
        <taxon>Bacteria</taxon>
        <taxon>Bacillati</taxon>
        <taxon>Actinomycetota</taxon>
        <taxon>Actinomycetes</taxon>
        <taxon>Pseudonocardiales</taxon>
        <taxon>Pseudonocardiaceae</taxon>
        <taxon>Pseudonocardia</taxon>
        <taxon>environmental samples</taxon>
    </lineage>
</organism>